<name>A0A8S5P4K8_9CAUD</name>
<proteinExistence type="predicted"/>
<protein>
    <submittedName>
        <fullName evidence="1">Lactocin 705 family</fullName>
    </submittedName>
</protein>
<reference evidence="1" key="1">
    <citation type="journal article" date="2021" name="Proc. Natl. Acad. Sci. U.S.A.">
        <title>A Catalog of Tens of Thousands of Viruses from Human Metagenomes Reveals Hidden Associations with Chronic Diseases.</title>
        <authorList>
            <person name="Tisza M.J."/>
            <person name="Buck C.B."/>
        </authorList>
    </citation>
    <scope>NUCLEOTIDE SEQUENCE</scope>
    <source>
        <strain evidence="1">CtJcm18</strain>
    </source>
</reference>
<sequence length="81" mass="9582">MTRWYSGYVKKDGKVIYDVFEEKCNIWERIRRSLRAKVRKGSLNMDDTILIHIQDASGYFQSCPEVLGGYVHEECKVFNFI</sequence>
<dbReference type="EMBL" id="BK015323">
    <property type="protein sequence ID" value="DAE01361.1"/>
    <property type="molecule type" value="Genomic_DNA"/>
</dbReference>
<accession>A0A8S5P4K8</accession>
<evidence type="ECO:0000313" key="1">
    <source>
        <dbReference type="EMBL" id="DAE01361.1"/>
    </source>
</evidence>
<organism evidence="1">
    <name type="scientific">Siphoviridae sp. ctJcm18</name>
    <dbReference type="NCBI Taxonomy" id="2825433"/>
    <lineage>
        <taxon>Viruses</taxon>
        <taxon>Duplodnaviria</taxon>
        <taxon>Heunggongvirae</taxon>
        <taxon>Uroviricota</taxon>
        <taxon>Caudoviricetes</taxon>
    </lineage>
</organism>